<evidence type="ECO:0000313" key="1">
    <source>
        <dbReference type="EMBL" id="RYM40280.1"/>
    </source>
</evidence>
<sequence>MNTTPARKPAKPIVRDELTFLDVRQAARDGQKVFDTFVITGWLPITGKSKRSPPSAAPARSL</sequence>
<evidence type="ECO:0000313" key="2">
    <source>
        <dbReference type="Proteomes" id="UP000291107"/>
    </source>
</evidence>
<comment type="caution">
    <text evidence="1">The sequence shown here is derived from an EMBL/GenBank/DDBJ whole genome shotgun (WGS) entry which is preliminary data.</text>
</comment>
<proteinExistence type="predicted"/>
<accession>A0A4Q4L2F2</accession>
<organism evidence="1 2">
    <name type="scientific">Pseudomonas koreensis</name>
    <dbReference type="NCBI Taxonomy" id="198620"/>
    <lineage>
        <taxon>Bacteria</taxon>
        <taxon>Pseudomonadati</taxon>
        <taxon>Pseudomonadota</taxon>
        <taxon>Gammaproteobacteria</taxon>
        <taxon>Pseudomonadales</taxon>
        <taxon>Pseudomonadaceae</taxon>
        <taxon>Pseudomonas</taxon>
    </lineage>
</organism>
<dbReference type="AlphaFoldDB" id="A0A4Q4L2F2"/>
<reference evidence="1 2" key="1">
    <citation type="submission" date="2019-02" db="EMBL/GenBank/DDBJ databases">
        <title>Genome of Pseudomonas korensis isolated from heavy metal contaminated environment.</title>
        <authorList>
            <person name="Ayangbenro A.S."/>
            <person name="Babalola O."/>
        </authorList>
    </citation>
    <scope>NUCLEOTIDE SEQUENCE [LARGE SCALE GENOMIC DNA]</scope>
    <source>
        <strain evidence="1 2">AB36</strain>
    </source>
</reference>
<name>A0A4Q4L2F2_9PSED</name>
<gene>
    <name evidence="1" type="ORF">EVS84_17490</name>
</gene>
<dbReference type="Proteomes" id="UP000291107">
    <property type="component" value="Unassembled WGS sequence"/>
</dbReference>
<protein>
    <submittedName>
        <fullName evidence="1">Uncharacterized protein</fullName>
    </submittedName>
</protein>
<dbReference type="EMBL" id="SEUB01000006">
    <property type="protein sequence ID" value="RYM40280.1"/>
    <property type="molecule type" value="Genomic_DNA"/>
</dbReference>